<dbReference type="SMART" id="SM01013">
    <property type="entry name" value="APC2"/>
    <property type="match status" value="1"/>
</dbReference>
<keyword evidence="2" id="KW-0132">Cell division</keyword>
<dbReference type="InterPro" id="IPR044554">
    <property type="entry name" value="ANAPC2"/>
</dbReference>
<evidence type="ECO:0000256" key="6">
    <source>
        <dbReference type="PROSITE-ProRule" id="PRU00330"/>
    </source>
</evidence>
<accession>A0AAD5TWV6</accession>
<dbReference type="InterPro" id="IPR036317">
    <property type="entry name" value="Cullin_homology_sf"/>
</dbReference>
<protein>
    <recommendedName>
        <fullName evidence="1">Anaphase-promoting complex subunit 2</fullName>
    </recommendedName>
</protein>
<gene>
    <name evidence="8" type="primary">ANAPC2</name>
    <name evidence="8" type="ORF">HK099_000299</name>
</gene>
<dbReference type="AlphaFoldDB" id="A0AAD5TWV6"/>
<dbReference type="PANTHER" id="PTHR45957:SF1">
    <property type="entry name" value="ANAPHASE-PROMOTING COMPLEX SUBUNIT 2"/>
    <property type="match status" value="1"/>
</dbReference>
<evidence type="ECO:0000313" key="9">
    <source>
        <dbReference type="Proteomes" id="UP001211065"/>
    </source>
</evidence>
<dbReference type="InterPro" id="IPR036390">
    <property type="entry name" value="WH_DNA-bd_sf"/>
</dbReference>
<keyword evidence="9" id="KW-1185">Reference proteome</keyword>
<name>A0AAD5TWV6_9FUNG</name>
<evidence type="ECO:0000313" key="8">
    <source>
        <dbReference type="EMBL" id="KAJ3207328.1"/>
    </source>
</evidence>
<dbReference type="GO" id="GO:0007091">
    <property type="term" value="P:metaphase/anaphase transition of mitotic cell cycle"/>
    <property type="evidence" value="ECO:0007669"/>
    <property type="project" value="TreeGrafter"/>
</dbReference>
<organism evidence="8 9">
    <name type="scientific">Clydaea vesicula</name>
    <dbReference type="NCBI Taxonomy" id="447962"/>
    <lineage>
        <taxon>Eukaryota</taxon>
        <taxon>Fungi</taxon>
        <taxon>Fungi incertae sedis</taxon>
        <taxon>Chytridiomycota</taxon>
        <taxon>Chytridiomycota incertae sedis</taxon>
        <taxon>Chytridiomycetes</taxon>
        <taxon>Lobulomycetales</taxon>
        <taxon>Lobulomycetaceae</taxon>
        <taxon>Clydaea</taxon>
    </lineage>
</organism>
<dbReference type="EMBL" id="JADGJW010001062">
    <property type="protein sequence ID" value="KAJ3207328.1"/>
    <property type="molecule type" value="Genomic_DNA"/>
</dbReference>
<evidence type="ECO:0000256" key="3">
    <source>
        <dbReference type="ARBA" id="ARBA00022776"/>
    </source>
</evidence>
<dbReference type="Gene3D" id="1.10.10.10">
    <property type="entry name" value="Winged helix-like DNA-binding domain superfamily/Winged helix DNA-binding domain"/>
    <property type="match status" value="1"/>
</dbReference>
<dbReference type="Pfam" id="PF08672">
    <property type="entry name" value="ANAPC2"/>
    <property type="match status" value="1"/>
</dbReference>
<keyword evidence="4" id="KW-0833">Ubl conjugation pathway</keyword>
<dbReference type="InterPro" id="IPR016158">
    <property type="entry name" value="Cullin_homology"/>
</dbReference>
<dbReference type="PANTHER" id="PTHR45957">
    <property type="entry name" value="ANAPHASE-PROMOTING COMPLEX SUBUNIT 2"/>
    <property type="match status" value="1"/>
</dbReference>
<dbReference type="InterPro" id="IPR036388">
    <property type="entry name" value="WH-like_DNA-bd_sf"/>
</dbReference>
<dbReference type="InterPro" id="IPR014786">
    <property type="entry name" value="ANAPC2_C"/>
</dbReference>
<dbReference type="SUPFAM" id="SSF75632">
    <property type="entry name" value="Cullin homology domain"/>
    <property type="match status" value="1"/>
</dbReference>
<dbReference type="PROSITE" id="PS50069">
    <property type="entry name" value="CULLIN_2"/>
    <property type="match status" value="1"/>
</dbReference>
<evidence type="ECO:0000256" key="4">
    <source>
        <dbReference type="ARBA" id="ARBA00022786"/>
    </source>
</evidence>
<dbReference type="InterPro" id="IPR059120">
    <property type="entry name" value="Cullin-like_AB"/>
</dbReference>
<sequence length="643" mass="75737">MDSYVFLNSLEDIIECKNLNYVEMIKNLNSLKSTLSNNNMWLGFIIQNETLKKKTLTFLLESYENEDLMFNESLIQQLQNVIAPILFQATSFVVNKKLSENKDVLLEEMRVTLNLKLLPFMKIINGEKKFNKSSQVRFESLMYKNIFQDRIEKIFDLIVDFPDSKSQLEDLKTVLEKVDGIEHFYDSLFSSTEKRLLHQGASTNSIIQQYLNTIKVLKFLNFDENLIEKLTSKIKIYILSRKDSCNLILNLILEGDGENLFQYEVETINKDNNKEIVIKELSDYIINIFDVHDFVEEFQKYISTRFLMSGNFNATTEIELFEILKLKVLRNKEIDDVHGINNIEVMIKDLGNSRRLHKMISEDQSIKFNHPFSTLVLSRLYWPKLQFENFNIDPLIKIDMETFEEKFKLIKAARKLQFLPSLGLVKLDLTFEDGRIENISCSPVQARVIMLFQNRDSMTRDELLSYTGLSENLLDATIFFWLKNQILINPDEDNFNLFKVNEYKSNNKQKKLYIDLADYLKTKEQKKNEKLSSTKKGKLRNLEEFIKFEKNYFQFIKGMLKNLGETKIEKIHSMLKIFFSKNNQEAEKFEKSIQELKPFLDYFCEEKISFLGGDETSVTEDHKEGESRLIFLDGKYKLNPNFK</sequence>
<comment type="similarity">
    <text evidence="6">Belongs to the cullin family.</text>
</comment>
<dbReference type="InterPro" id="IPR057975">
    <property type="entry name" value="TPR_ANAPC2"/>
</dbReference>
<evidence type="ECO:0000259" key="7">
    <source>
        <dbReference type="PROSITE" id="PS50069"/>
    </source>
</evidence>
<proteinExistence type="inferred from homology"/>
<evidence type="ECO:0000256" key="1">
    <source>
        <dbReference type="ARBA" id="ARBA00016068"/>
    </source>
</evidence>
<dbReference type="GO" id="GO:0031625">
    <property type="term" value="F:ubiquitin protein ligase binding"/>
    <property type="evidence" value="ECO:0007669"/>
    <property type="project" value="InterPro"/>
</dbReference>
<dbReference type="Gene3D" id="3.30.230.130">
    <property type="entry name" value="Cullin, Chain C, Domain 2"/>
    <property type="match status" value="1"/>
</dbReference>
<keyword evidence="3" id="KW-0498">Mitosis</keyword>
<keyword evidence="5" id="KW-0131">Cell cycle</keyword>
<dbReference type="GO" id="GO:0005680">
    <property type="term" value="C:anaphase-promoting complex"/>
    <property type="evidence" value="ECO:0007669"/>
    <property type="project" value="TreeGrafter"/>
</dbReference>
<dbReference type="Proteomes" id="UP001211065">
    <property type="component" value="Unassembled WGS sequence"/>
</dbReference>
<evidence type="ECO:0000256" key="2">
    <source>
        <dbReference type="ARBA" id="ARBA00022618"/>
    </source>
</evidence>
<comment type="caution">
    <text evidence="8">The sequence shown here is derived from an EMBL/GenBank/DDBJ whole genome shotgun (WGS) entry which is preliminary data.</text>
</comment>
<evidence type="ECO:0000256" key="5">
    <source>
        <dbReference type="ARBA" id="ARBA00023306"/>
    </source>
</evidence>
<dbReference type="GO" id="GO:0006511">
    <property type="term" value="P:ubiquitin-dependent protein catabolic process"/>
    <property type="evidence" value="ECO:0007669"/>
    <property type="project" value="InterPro"/>
</dbReference>
<dbReference type="SUPFAM" id="SSF46785">
    <property type="entry name" value="Winged helix' DNA-binding domain"/>
    <property type="match status" value="1"/>
</dbReference>
<feature type="domain" description="Cullin family profile" evidence="7">
    <location>
        <begin position="294"/>
        <end position="482"/>
    </location>
</feature>
<dbReference type="Pfam" id="PF25773">
    <property type="entry name" value="TPR_ANAPC2"/>
    <property type="match status" value="1"/>
</dbReference>
<dbReference type="Pfam" id="PF26557">
    <property type="entry name" value="Cullin_AB"/>
    <property type="match status" value="1"/>
</dbReference>
<reference evidence="8" key="1">
    <citation type="submission" date="2020-05" db="EMBL/GenBank/DDBJ databases">
        <title>Phylogenomic resolution of chytrid fungi.</title>
        <authorList>
            <person name="Stajich J.E."/>
            <person name="Amses K."/>
            <person name="Simmons R."/>
            <person name="Seto K."/>
            <person name="Myers J."/>
            <person name="Bonds A."/>
            <person name="Quandt C.A."/>
            <person name="Barry K."/>
            <person name="Liu P."/>
            <person name="Grigoriev I."/>
            <person name="Longcore J.E."/>
            <person name="James T.Y."/>
        </authorList>
    </citation>
    <scope>NUCLEOTIDE SEQUENCE</scope>
    <source>
        <strain evidence="8">JEL0476</strain>
    </source>
</reference>
<dbReference type="GO" id="GO:0070979">
    <property type="term" value="P:protein K11-linked ubiquitination"/>
    <property type="evidence" value="ECO:0007669"/>
    <property type="project" value="TreeGrafter"/>
</dbReference>